<keyword evidence="1" id="KW-1133">Transmembrane helix</keyword>
<protein>
    <submittedName>
        <fullName evidence="2">Uncharacterized protein</fullName>
    </submittedName>
</protein>
<dbReference type="EMBL" id="CP003696">
    <property type="protein sequence ID" value="AGP31808.1"/>
    <property type="molecule type" value="Genomic_DNA"/>
</dbReference>
<gene>
    <name evidence="2" type="ORF">A606_10845</name>
</gene>
<dbReference type="AlphaFoldDB" id="S4XME4"/>
<dbReference type="PATRIC" id="fig|1200352.3.peg.2216"/>
<evidence type="ECO:0000313" key="2">
    <source>
        <dbReference type="EMBL" id="AGP31808.1"/>
    </source>
</evidence>
<organism evidence="2 3">
    <name type="scientific">Corynebacterium terpenotabidum Y-11</name>
    <dbReference type="NCBI Taxonomy" id="1200352"/>
    <lineage>
        <taxon>Bacteria</taxon>
        <taxon>Bacillati</taxon>
        <taxon>Actinomycetota</taxon>
        <taxon>Actinomycetes</taxon>
        <taxon>Mycobacteriales</taxon>
        <taxon>Corynebacteriaceae</taxon>
        <taxon>Corynebacterium</taxon>
    </lineage>
</organism>
<name>S4XME4_9CORY</name>
<dbReference type="InterPro" id="IPR012338">
    <property type="entry name" value="Beta-lactam/transpept-like"/>
</dbReference>
<accession>S4XME4</accession>
<evidence type="ECO:0000256" key="1">
    <source>
        <dbReference type="SAM" id="Phobius"/>
    </source>
</evidence>
<dbReference type="eggNOG" id="COG2367">
    <property type="taxonomic scope" value="Bacteria"/>
</dbReference>
<dbReference type="HOGENOM" id="CLU_055774_0_0_11"/>
<dbReference type="STRING" id="1200352.A606_10845"/>
<keyword evidence="1" id="KW-0472">Membrane</keyword>
<sequence length="333" mass="35177">MNASGIDELPDGTTRRNRRRVWWGAGIATLSAVVVVGLVVGFQPSDASGVGGSSSTTTDVTSEVPTVTRLNRIIDRIADKYDVTLGVSLRDDGEVVHAGELQEIRSWSTTKVPVAIAAVRKATDNDTLDLISDDLEWALTMSDNDAAMRLWYTLGSWQQGSAAITEVMEETGDPTDAVAAESASDYTGFGDIHWTLDNQVTFANRMSCLDGAEPVLDEMGQVVPVHRMGLGALAGARFKGGWGPEDDGTYLLREFGLVGEENRQVPIAIAVVPDDGSDTTAREALEAFALALEPVIDDVADHGGAAECQVPAGVPDASDAAPVSVAEYTGAVR</sequence>
<reference evidence="2 3" key="1">
    <citation type="submission" date="2012-06" db="EMBL/GenBank/DDBJ databases">
        <title>Complete genome sequence of Corynebacterium terpenotabidum Y-11 (=DSM 44721).</title>
        <authorList>
            <person name="Ruckert C."/>
            <person name="Albersmeier A."/>
            <person name="Al-Dilaimi A."/>
            <person name="Szczepanowski R."/>
            <person name="Kalinowski J."/>
        </authorList>
    </citation>
    <scope>NUCLEOTIDE SEQUENCE [LARGE SCALE GENOMIC DNA]</scope>
    <source>
        <strain evidence="2 3">Y-11</strain>
    </source>
</reference>
<dbReference type="KEGG" id="cter:A606_10845"/>
<proteinExistence type="predicted"/>
<evidence type="ECO:0000313" key="3">
    <source>
        <dbReference type="Proteomes" id="UP000014809"/>
    </source>
</evidence>
<dbReference type="SUPFAM" id="SSF56601">
    <property type="entry name" value="beta-lactamase/transpeptidase-like"/>
    <property type="match status" value="1"/>
</dbReference>
<dbReference type="Gene3D" id="3.40.710.10">
    <property type="entry name" value="DD-peptidase/beta-lactamase superfamily"/>
    <property type="match status" value="1"/>
</dbReference>
<feature type="transmembrane region" description="Helical" evidence="1">
    <location>
        <begin position="21"/>
        <end position="42"/>
    </location>
</feature>
<dbReference type="RefSeq" id="WP_020442157.1">
    <property type="nucleotide sequence ID" value="NC_021663.1"/>
</dbReference>
<keyword evidence="3" id="KW-1185">Reference proteome</keyword>
<dbReference type="Proteomes" id="UP000014809">
    <property type="component" value="Chromosome"/>
</dbReference>
<keyword evidence="1" id="KW-0812">Transmembrane</keyword>